<evidence type="ECO:0000256" key="11">
    <source>
        <dbReference type="ARBA" id="ARBA00023136"/>
    </source>
</evidence>
<keyword evidence="5" id="KW-0285">Flavoprotein</keyword>
<evidence type="ECO:0000256" key="8">
    <source>
        <dbReference type="ARBA" id="ARBA00022827"/>
    </source>
</evidence>
<gene>
    <name evidence="19" type="ORF">GSTENG00000670001</name>
</gene>
<dbReference type="GO" id="GO:0005789">
    <property type="term" value="C:endoplasmic reticulum membrane"/>
    <property type="evidence" value="ECO:0007669"/>
    <property type="project" value="UniProtKB-SubCell"/>
</dbReference>
<keyword evidence="6 18" id="KW-0732">Signal</keyword>
<comment type="subcellular location">
    <subcellularLocation>
        <location evidence="2">Endoplasmic reticulum membrane</location>
        <topology evidence="2">Peripheral membrane protein</topology>
        <orientation evidence="2">Lumenal side</orientation>
    </subcellularLocation>
</comment>
<feature type="chain" id="PRO_5004244792" description="ERO1-like protein alpha" evidence="18">
    <location>
        <begin position="46"/>
        <end position="206"/>
    </location>
</feature>
<keyword evidence="10" id="KW-0560">Oxidoreductase</keyword>
<evidence type="ECO:0000256" key="14">
    <source>
        <dbReference type="ARBA" id="ARBA00023284"/>
    </source>
</evidence>
<dbReference type="EMBL" id="CAAE01003098">
    <property type="protein sequence ID" value="CAF87730.1"/>
    <property type="molecule type" value="Genomic_DNA"/>
</dbReference>
<sequence>KACPFWATSSHCGLRDCAVKPCSPFLHIRVCVCVCVCVCVQYSAASNEPQQPDCEQEDQLGAVNVSLSNETREALLNWNRHDDEAERFCVVDDEESPDSQYVDLLLNPERFTGYRGAEAWQIWNSIYEENCFNTEFTDYQPRFSQSLSGRSAKIFHSWLEGQCVEKRAFYRLISGLHASINIHLSARYLLDGETRPHTPPLARSVF</sequence>
<comment type="similarity">
    <text evidence="3">Belongs to the EROs family.</text>
</comment>
<evidence type="ECO:0000256" key="1">
    <source>
        <dbReference type="ARBA" id="ARBA00001974"/>
    </source>
</evidence>
<dbReference type="AlphaFoldDB" id="Q4THA2"/>
<evidence type="ECO:0000256" key="5">
    <source>
        <dbReference type="ARBA" id="ARBA00022630"/>
    </source>
</evidence>
<keyword evidence="4" id="KW-0813">Transport</keyword>
<evidence type="ECO:0000256" key="10">
    <source>
        <dbReference type="ARBA" id="ARBA00023002"/>
    </source>
</evidence>
<keyword evidence="7" id="KW-0256">Endoplasmic reticulum</keyword>
<dbReference type="GO" id="GO:0071949">
    <property type="term" value="F:FAD binding"/>
    <property type="evidence" value="ECO:0007669"/>
    <property type="project" value="InterPro"/>
</dbReference>
<reference evidence="19" key="2">
    <citation type="submission" date="2004-02" db="EMBL/GenBank/DDBJ databases">
        <authorList>
            <consortium name="Genoscope"/>
            <consortium name="Whitehead Institute Centre for Genome Research"/>
        </authorList>
    </citation>
    <scope>NUCLEOTIDE SEQUENCE</scope>
</reference>
<dbReference type="PANTHER" id="PTHR12613">
    <property type="entry name" value="ERO1-RELATED"/>
    <property type="match status" value="1"/>
</dbReference>
<evidence type="ECO:0000256" key="3">
    <source>
        <dbReference type="ARBA" id="ARBA00008277"/>
    </source>
</evidence>
<evidence type="ECO:0000256" key="7">
    <source>
        <dbReference type="ARBA" id="ARBA00022824"/>
    </source>
</evidence>
<dbReference type="InterPro" id="IPR037192">
    <property type="entry name" value="ERO1-like_sf"/>
</dbReference>
<dbReference type="GO" id="GO:0016972">
    <property type="term" value="F:thiol oxidase activity"/>
    <property type="evidence" value="ECO:0007669"/>
    <property type="project" value="InterPro"/>
</dbReference>
<feature type="signal peptide" evidence="18">
    <location>
        <begin position="1"/>
        <end position="45"/>
    </location>
</feature>
<protein>
    <recommendedName>
        <fullName evidence="15">ERO1-like protein alpha</fullName>
    </recommendedName>
    <alternativeName>
        <fullName evidence="16">Endoplasmic reticulum oxidoreductase alpha</fullName>
    </alternativeName>
    <alternativeName>
        <fullName evidence="17">Oxidoreductin-1-L-alpha</fullName>
    </alternativeName>
</protein>
<name>Q4THA2_TETNG</name>
<dbReference type="PANTHER" id="PTHR12613:SF1">
    <property type="entry name" value="ERO1-LIKE PROTEIN ALPHA"/>
    <property type="match status" value="1"/>
</dbReference>
<keyword evidence="12" id="KW-1015">Disulfide bond</keyword>
<evidence type="ECO:0000256" key="2">
    <source>
        <dbReference type="ARBA" id="ARBA00004367"/>
    </source>
</evidence>
<evidence type="ECO:0000256" key="16">
    <source>
        <dbReference type="ARBA" id="ARBA00041899"/>
    </source>
</evidence>
<dbReference type="SUPFAM" id="SSF110019">
    <property type="entry name" value="ERO1-like"/>
    <property type="match status" value="1"/>
</dbReference>
<evidence type="ECO:0000256" key="17">
    <source>
        <dbReference type="ARBA" id="ARBA00042500"/>
    </source>
</evidence>
<dbReference type="OrthoDB" id="269384at2759"/>
<feature type="non-terminal residue" evidence="19">
    <location>
        <position position="1"/>
    </location>
</feature>
<evidence type="ECO:0000313" key="19">
    <source>
        <dbReference type="EMBL" id="CAF87730.1"/>
    </source>
</evidence>
<evidence type="ECO:0000256" key="15">
    <source>
        <dbReference type="ARBA" id="ARBA00040786"/>
    </source>
</evidence>
<dbReference type="KEGG" id="tng:GSTEN00000670G001"/>
<evidence type="ECO:0000256" key="13">
    <source>
        <dbReference type="ARBA" id="ARBA00023180"/>
    </source>
</evidence>
<keyword evidence="11" id="KW-0472">Membrane</keyword>
<comment type="cofactor">
    <cofactor evidence="1">
        <name>FAD</name>
        <dbReference type="ChEBI" id="CHEBI:57692"/>
    </cofactor>
</comment>
<evidence type="ECO:0000256" key="6">
    <source>
        <dbReference type="ARBA" id="ARBA00022729"/>
    </source>
</evidence>
<keyword evidence="8" id="KW-0274">FAD</keyword>
<accession>Q4THA2</accession>
<dbReference type="GO" id="GO:0015035">
    <property type="term" value="F:protein-disulfide reductase activity"/>
    <property type="evidence" value="ECO:0007669"/>
    <property type="project" value="InterPro"/>
</dbReference>
<keyword evidence="9" id="KW-0249">Electron transport</keyword>
<dbReference type="InterPro" id="IPR007266">
    <property type="entry name" value="Ero1"/>
</dbReference>
<dbReference type="GO" id="GO:0034975">
    <property type="term" value="P:protein folding in endoplasmic reticulum"/>
    <property type="evidence" value="ECO:0007669"/>
    <property type="project" value="InterPro"/>
</dbReference>
<comment type="caution">
    <text evidence="19">The sequence shown here is derived from an EMBL/GenBank/DDBJ whole genome shotgun (WGS) entry which is preliminary data.</text>
</comment>
<evidence type="ECO:0000256" key="9">
    <source>
        <dbReference type="ARBA" id="ARBA00022982"/>
    </source>
</evidence>
<organism evidence="19">
    <name type="scientific">Tetraodon nigroviridis</name>
    <name type="common">Spotted green pufferfish</name>
    <name type="synonym">Chelonodon nigroviridis</name>
    <dbReference type="NCBI Taxonomy" id="99883"/>
    <lineage>
        <taxon>Eukaryota</taxon>
        <taxon>Metazoa</taxon>
        <taxon>Chordata</taxon>
        <taxon>Craniata</taxon>
        <taxon>Vertebrata</taxon>
        <taxon>Euteleostomi</taxon>
        <taxon>Actinopterygii</taxon>
        <taxon>Neopterygii</taxon>
        <taxon>Teleostei</taxon>
        <taxon>Neoteleostei</taxon>
        <taxon>Acanthomorphata</taxon>
        <taxon>Eupercaria</taxon>
        <taxon>Tetraodontiformes</taxon>
        <taxon>Tetradontoidea</taxon>
        <taxon>Tetraodontidae</taxon>
        <taxon>Tetraodon</taxon>
    </lineage>
</organism>
<evidence type="ECO:0000256" key="4">
    <source>
        <dbReference type="ARBA" id="ARBA00022448"/>
    </source>
</evidence>
<keyword evidence="13" id="KW-0325">Glycoprotein</keyword>
<evidence type="ECO:0000256" key="12">
    <source>
        <dbReference type="ARBA" id="ARBA00023157"/>
    </source>
</evidence>
<proteinExistence type="inferred from homology"/>
<dbReference type="Pfam" id="PF04137">
    <property type="entry name" value="ERO1"/>
    <property type="match status" value="1"/>
</dbReference>
<reference evidence="19" key="1">
    <citation type="journal article" date="2004" name="Nature">
        <title>Genome duplication in the teleost fish Tetraodon nigroviridis reveals the early vertebrate proto-karyotype.</title>
        <authorList>
            <person name="Jaillon O."/>
            <person name="Aury J.-M."/>
            <person name="Brunet F."/>
            <person name="Petit J.-L."/>
            <person name="Stange-Thomann N."/>
            <person name="Mauceli E."/>
            <person name="Bouneau L."/>
            <person name="Fischer C."/>
            <person name="Ozouf-Costaz C."/>
            <person name="Bernot A."/>
            <person name="Nicaud S."/>
            <person name="Jaffe D."/>
            <person name="Fisher S."/>
            <person name="Lutfalla G."/>
            <person name="Dossat C."/>
            <person name="Segurens B."/>
            <person name="Dasilva C."/>
            <person name="Salanoubat M."/>
            <person name="Levy M."/>
            <person name="Boudet N."/>
            <person name="Castellano S."/>
            <person name="Anthouard V."/>
            <person name="Jubin C."/>
            <person name="Castelli V."/>
            <person name="Katinka M."/>
            <person name="Vacherie B."/>
            <person name="Biemont C."/>
            <person name="Skalli Z."/>
            <person name="Cattolico L."/>
            <person name="Poulain J."/>
            <person name="De Berardinis V."/>
            <person name="Cruaud C."/>
            <person name="Duprat S."/>
            <person name="Brottier P."/>
            <person name="Coutanceau J.-P."/>
            <person name="Gouzy J."/>
            <person name="Parra G."/>
            <person name="Lardier G."/>
            <person name="Chapple C."/>
            <person name="McKernan K.J."/>
            <person name="McEwan P."/>
            <person name="Bosak S."/>
            <person name="Kellis M."/>
            <person name="Volff J.-N."/>
            <person name="Guigo R."/>
            <person name="Zody M.C."/>
            <person name="Mesirov J."/>
            <person name="Lindblad-Toh K."/>
            <person name="Birren B."/>
            <person name="Nusbaum C."/>
            <person name="Kahn D."/>
            <person name="Robinson-Rechavi M."/>
            <person name="Laudet V."/>
            <person name="Schachter V."/>
            <person name="Quetier F."/>
            <person name="Saurin W."/>
            <person name="Scarpelli C."/>
            <person name="Wincker P."/>
            <person name="Lander E.S."/>
            <person name="Weissenbach J."/>
            <person name="Roest Crollius H."/>
        </authorList>
    </citation>
    <scope>NUCLEOTIDE SEQUENCE [LARGE SCALE GENOMIC DNA]</scope>
</reference>
<evidence type="ECO:0000256" key="18">
    <source>
        <dbReference type="SAM" id="SignalP"/>
    </source>
</evidence>
<keyword evidence="14" id="KW-0676">Redox-active center</keyword>